<keyword evidence="3 5" id="KW-0378">Hydrolase</keyword>
<accession>A0A2M9F0U0</accession>
<reference evidence="9 10" key="1">
    <citation type="submission" date="2017-10" db="EMBL/GenBank/DDBJ databases">
        <title>Draft genome of Chryseomicrobium casticus sp. nov.</title>
        <authorList>
            <person name="Chakraborty R."/>
            <person name="Saha T."/>
        </authorList>
    </citation>
    <scope>NUCLEOTIDE SEQUENCE [LARGE SCALE GENOMIC DNA]</scope>
    <source>
        <strain evidence="9 10">ET03</strain>
    </source>
</reference>
<dbReference type="EMBL" id="PCGR01000002">
    <property type="protein sequence ID" value="PJK17083.1"/>
    <property type="molecule type" value="Genomic_DNA"/>
</dbReference>
<dbReference type="Pfam" id="PF17936">
    <property type="entry name" value="Big_6"/>
    <property type="match status" value="2"/>
</dbReference>
<evidence type="ECO:0000313" key="10">
    <source>
        <dbReference type="Proteomes" id="UP000228680"/>
    </source>
</evidence>
<dbReference type="InterPro" id="IPR000209">
    <property type="entry name" value="Peptidase_S8/S53_dom"/>
</dbReference>
<dbReference type="PROSITE" id="PS00138">
    <property type="entry name" value="SUBTILASE_SER"/>
    <property type="match status" value="1"/>
</dbReference>
<keyword evidence="4 5" id="KW-0720">Serine protease</keyword>
<evidence type="ECO:0000313" key="9">
    <source>
        <dbReference type="EMBL" id="PJK17083.1"/>
    </source>
</evidence>
<dbReference type="AlphaFoldDB" id="A0A2M9F0U0"/>
<evidence type="ECO:0000256" key="7">
    <source>
        <dbReference type="SAM" id="SignalP"/>
    </source>
</evidence>
<keyword evidence="10" id="KW-1185">Reference proteome</keyword>
<dbReference type="PANTHER" id="PTHR43806">
    <property type="entry name" value="PEPTIDASE S8"/>
    <property type="match status" value="1"/>
</dbReference>
<evidence type="ECO:0000259" key="8">
    <source>
        <dbReference type="PROSITE" id="PS51272"/>
    </source>
</evidence>
<dbReference type="PROSITE" id="PS00137">
    <property type="entry name" value="SUBTILASE_HIS"/>
    <property type="match status" value="1"/>
</dbReference>
<dbReference type="InterPro" id="IPR023828">
    <property type="entry name" value="Peptidase_S8_Ser-AS"/>
</dbReference>
<keyword evidence="2 5" id="KW-0645">Protease</keyword>
<name>A0A2M9F0U0_9BACL</name>
<feature type="domain" description="SLH" evidence="8">
    <location>
        <begin position="543"/>
        <end position="602"/>
    </location>
</feature>
<dbReference type="InterPro" id="IPR001119">
    <property type="entry name" value="SLH_dom"/>
</dbReference>
<dbReference type="InterPro" id="IPR015500">
    <property type="entry name" value="Peptidase_S8_subtilisin-rel"/>
</dbReference>
<dbReference type="GO" id="GO:0006508">
    <property type="term" value="P:proteolysis"/>
    <property type="evidence" value="ECO:0007669"/>
    <property type="project" value="UniProtKB-KW"/>
</dbReference>
<dbReference type="GO" id="GO:0004252">
    <property type="term" value="F:serine-type endopeptidase activity"/>
    <property type="evidence" value="ECO:0007669"/>
    <property type="project" value="UniProtKB-UniRule"/>
</dbReference>
<dbReference type="OrthoDB" id="9798386at2"/>
<evidence type="ECO:0000256" key="5">
    <source>
        <dbReference type="PROSITE-ProRule" id="PRU01240"/>
    </source>
</evidence>
<keyword evidence="7" id="KW-0732">Signal</keyword>
<dbReference type="InterPro" id="IPR023827">
    <property type="entry name" value="Peptidase_S8_Asp-AS"/>
</dbReference>
<dbReference type="InterPro" id="IPR036852">
    <property type="entry name" value="Peptidase_S8/S53_dom_sf"/>
</dbReference>
<dbReference type="InterPro" id="IPR041498">
    <property type="entry name" value="Big_6"/>
</dbReference>
<dbReference type="SUPFAM" id="SSF52743">
    <property type="entry name" value="Subtilisin-like"/>
    <property type="match status" value="1"/>
</dbReference>
<gene>
    <name evidence="9" type="ORF">CQS04_07995</name>
</gene>
<evidence type="ECO:0000256" key="1">
    <source>
        <dbReference type="ARBA" id="ARBA00011073"/>
    </source>
</evidence>
<dbReference type="PROSITE" id="PS00136">
    <property type="entry name" value="SUBTILASE_ASP"/>
    <property type="match status" value="1"/>
</dbReference>
<dbReference type="InterPro" id="IPR022398">
    <property type="entry name" value="Peptidase_S8_His-AS"/>
</dbReference>
<evidence type="ECO:0000256" key="3">
    <source>
        <dbReference type="ARBA" id="ARBA00022801"/>
    </source>
</evidence>
<dbReference type="Pfam" id="PF00082">
    <property type="entry name" value="Peptidase_S8"/>
    <property type="match status" value="1"/>
</dbReference>
<evidence type="ECO:0000256" key="4">
    <source>
        <dbReference type="ARBA" id="ARBA00022825"/>
    </source>
</evidence>
<evidence type="ECO:0000256" key="6">
    <source>
        <dbReference type="RuleBase" id="RU003355"/>
    </source>
</evidence>
<dbReference type="InterPro" id="IPR050131">
    <property type="entry name" value="Peptidase_S8_subtilisin-like"/>
</dbReference>
<dbReference type="Proteomes" id="UP000228680">
    <property type="component" value="Unassembled WGS sequence"/>
</dbReference>
<dbReference type="Gene3D" id="3.40.50.200">
    <property type="entry name" value="Peptidase S8/S53 domain"/>
    <property type="match status" value="1"/>
</dbReference>
<dbReference type="InterPro" id="IPR054399">
    <property type="entry name" value="Fervidolysin-like_N_prodom"/>
</dbReference>
<dbReference type="Pfam" id="PF22148">
    <property type="entry name" value="Fervidolysin_NPro-like"/>
    <property type="match status" value="1"/>
</dbReference>
<dbReference type="PROSITE" id="PS51272">
    <property type="entry name" value="SLH"/>
    <property type="match status" value="3"/>
</dbReference>
<organism evidence="9 10">
    <name type="scientific">Chryseomicrobium excrementi</name>
    <dbReference type="NCBI Taxonomy" id="2041346"/>
    <lineage>
        <taxon>Bacteria</taxon>
        <taxon>Bacillati</taxon>
        <taxon>Bacillota</taxon>
        <taxon>Bacilli</taxon>
        <taxon>Bacillales</taxon>
        <taxon>Caryophanaceae</taxon>
        <taxon>Chryseomicrobium</taxon>
    </lineage>
</organism>
<dbReference type="PANTHER" id="PTHR43806:SF11">
    <property type="entry name" value="CEREVISIN-RELATED"/>
    <property type="match status" value="1"/>
</dbReference>
<comment type="similarity">
    <text evidence="1 5 6">Belongs to the peptidase S8 family.</text>
</comment>
<dbReference type="PROSITE" id="PS51892">
    <property type="entry name" value="SUBTILASE"/>
    <property type="match status" value="1"/>
</dbReference>
<protein>
    <recommendedName>
        <fullName evidence="8">SLH domain-containing protein</fullName>
    </recommendedName>
</protein>
<evidence type="ECO:0000256" key="2">
    <source>
        <dbReference type="ARBA" id="ARBA00022670"/>
    </source>
</evidence>
<feature type="chain" id="PRO_5014896319" description="SLH domain-containing protein" evidence="7">
    <location>
        <begin position="26"/>
        <end position="716"/>
    </location>
</feature>
<dbReference type="InterPro" id="IPR013783">
    <property type="entry name" value="Ig-like_fold"/>
</dbReference>
<feature type="active site" description="Charge relay system" evidence="5">
    <location>
        <position position="135"/>
    </location>
</feature>
<dbReference type="PRINTS" id="PR00723">
    <property type="entry name" value="SUBTILISIN"/>
</dbReference>
<feature type="signal peptide" evidence="7">
    <location>
        <begin position="1"/>
        <end position="25"/>
    </location>
</feature>
<dbReference type="Pfam" id="PF00395">
    <property type="entry name" value="SLH"/>
    <property type="match status" value="3"/>
</dbReference>
<feature type="domain" description="SLH" evidence="8">
    <location>
        <begin position="667"/>
        <end position="716"/>
    </location>
</feature>
<comment type="caution">
    <text evidence="9">The sequence shown here is derived from an EMBL/GenBank/DDBJ whole genome shotgun (WGS) entry which is preliminary data.</text>
</comment>
<dbReference type="RefSeq" id="WP_100353629.1">
    <property type="nucleotide sequence ID" value="NZ_PCGR01000002.1"/>
</dbReference>
<proteinExistence type="inferred from homology"/>
<feature type="active site" description="Charge relay system" evidence="5">
    <location>
        <position position="317"/>
    </location>
</feature>
<sequence length="716" mass="76044">MKKTTVAAAVAGLLLAGGVPLQAEAAQQPDTVVVKMKQQNTERLEQSFTVQSATVQQNQSVVTVKVPAGKSAKEVVQELEKRSDVELAEPNYRYKRLVTPTDQYFSTQYHHALIGTAQAWDITMGSPDVHVAILDDGFDTKHPELVGRFKLATNTAPHFTIEEHGTHVAGIVGATANNGLMGAGVAPKTGMYLVDVFNGDDAYLSDIVAGVDYAVANDADIISMSLGGPFYSEILDDAIQDAHDKGLVIVAASGNESTSLTSYPAGFDNVLSVGSTNRSDAVSTYSNWGETLDLVAPGESVYSTTPNNGFLRMSGTSMATPVVAGVAALIKAQNPHFTNTDIEAQLLSTTKDLGPIGWDSKSGHGRVDAYAALTKFDLEAPTLSSVSSTQGQLTGTVATTLPKSTVVVRNGFGQIAKKSGFTGNGSFTLEIPKQPAGTVLTVQLVDSYGNHSPVSTITVTASAQMEVWVGQYITNYSTRLIGFSTPGSQIAIYKGATQLASGVADETGKFDLALVPQPIGTTLRIVADNKETLLTAEKSVTVQNGAYPDLSASHWAHEAVAYLRDYSIIGGYPDGTFKPDRLTTRAEAARMIAQALELPYQKEMPTFKDVPSSHWASDYIAAATAAGIFSGNPDGTFDPNGQLTRAQMAVVLEKSYELKSNGSVPFSDVRDTHWAFAAIGSLYESGITAGYPDGTFKPSNPTKRSEFSQFLMKAKK</sequence>
<feature type="domain" description="SLH" evidence="8">
    <location>
        <begin position="603"/>
        <end position="666"/>
    </location>
</feature>
<feature type="active site" description="Charge relay system" evidence="5">
    <location>
        <position position="164"/>
    </location>
</feature>
<dbReference type="Gene3D" id="2.60.40.10">
    <property type="entry name" value="Immunoglobulins"/>
    <property type="match status" value="1"/>
</dbReference>